<accession>A0A8D8ZFM2</accession>
<dbReference type="EMBL" id="HBUF01507854">
    <property type="protein sequence ID" value="CAG6746065.1"/>
    <property type="molecule type" value="Transcribed_RNA"/>
</dbReference>
<protein>
    <recommendedName>
        <fullName evidence="10">Odorant receptor</fullName>
    </recommendedName>
</protein>
<dbReference type="GO" id="GO:0007165">
    <property type="term" value="P:signal transduction"/>
    <property type="evidence" value="ECO:0007669"/>
    <property type="project" value="UniProtKB-KW"/>
</dbReference>
<evidence type="ECO:0000256" key="2">
    <source>
        <dbReference type="ARBA" id="ARBA00022606"/>
    </source>
</evidence>
<dbReference type="GO" id="GO:0016020">
    <property type="term" value="C:membrane"/>
    <property type="evidence" value="ECO:0007669"/>
    <property type="project" value="UniProtKB-SubCell"/>
</dbReference>
<proteinExistence type="predicted"/>
<comment type="subcellular location">
    <subcellularLocation>
        <location evidence="1">Membrane</location>
        <topology evidence="1">Multi-pass membrane protein</topology>
    </subcellularLocation>
</comment>
<dbReference type="Pfam" id="PF02949">
    <property type="entry name" value="7tm_6"/>
    <property type="match status" value="1"/>
</dbReference>
<sequence>MMIDVATMSLTKGPLVVRLRTFAICGAVYAASVKFIRESERMNECQEMVERAIYQSAWYRLSSDARKMVNVMLRRSQRSNHITCLNNMMIIDYKLLTATNNFFYTLLNFMNNVRGRM</sequence>
<keyword evidence="4" id="KW-0552">Olfaction</keyword>
<keyword evidence="3" id="KW-0812">Transmembrane</keyword>
<keyword evidence="8" id="KW-0807">Transducer</keyword>
<keyword evidence="7" id="KW-0675">Receptor</keyword>
<keyword evidence="5" id="KW-1133">Transmembrane helix</keyword>
<dbReference type="AlphaFoldDB" id="A0A8D8ZFM2"/>
<reference evidence="9" key="1">
    <citation type="submission" date="2021-05" db="EMBL/GenBank/DDBJ databases">
        <authorList>
            <person name="Alioto T."/>
            <person name="Alioto T."/>
            <person name="Gomez Garrido J."/>
        </authorList>
    </citation>
    <scope>NUCLEOTIDE SEQUENCE</scope>
</reference>
<evidence type="ECO:0000256" key="3">
    <source>
        <dbReference type="ARBA" id="ARBA00022692"/>
    </source>
</evidence>
<evidence type="ECO:0008006" key="10">
    <source>
        <dbReference type="Google" id="ProtNLM"/>
    </source>
</evidence>
<dbReference type="InterPro" id="IPR004117">
    <property type="entry name" value="7tm6_olfct_rcpt"/>
</dbReference>
<dbReference type="GO" id="GO:0005549">
    <property type="term" value="F:odorant binding"/>
    <property type="evidence" value="ECO:0007669"/>
    <property type="project" value="InterPro"/>
</dbReference>
<name>A0A8D8ZFM2_9HEMI</name>
<keyword evidence="6" id="KW-0472">Membrane</keyword>
<evidence type="ECO:0000256" key="1">
    <source>
        <dbReference type="ARBA" id="ARBA00004141"/>
    </source>
</evidence>
<evidence type="ECO:0000256" key="8">
    <source>
        <dbReference type="ARBA" id="ARBA00023224"/>
    </source>
</evidence>
<evidence type="ECO:0000256" key="6">
    <source>
        <dbReference type="ARBA" id="ARBA00023136"/>
    </source>
</evidence>
<keyword evidence="2" id="KW-0716">Sensory transduction</keyword>
<evidence type="ECO:0000256" key="7">
    <source>
        <dbReference type="ARBA" id="ARBA00023170"/>
    </source>
</evidence>
<evidence type="ECO:0000313" key="9">
    <source>
        <dbReference type="EMBL" id="CAG6746065.1"/>
    </source>
</evidence>
<evidence type="ECO:0000256" key="4">
    <source>
        <dbReference type="ARBA" id="ARBA00022725"/>
    </source>
</evidence>
<evidence type="ECO:0000256" key="5">
    <source>
        <dbReference type="ARBA" id="ARBA00022989"/>
    </source>
</evidence>
<organism evidence="9">
    <name type="scientific">Cacopsylla melanoneura</name>
    <dbReference type="NCBI Taxonomy" id="428564"/>
    <lineage>
        <taxon>Eukaryota</taxon>
        <taxon>Metazoa</taxon>
        <taxon>Ecdysozoa</taxon>
        <taxon>Arthropoda</taxon>
        <taxon>Hexapoda</taxon>
        <taxon>Insecta</taxon>
        <taxon>Pterygota</taxon>
        <taxon>Neoptera</taxon>
        <taxon>Paraneoptera</taxon>
        <taxon>Hemiptera</taxon>
        <taxon>Sternorrhyncha</taxon>
        <taxon>Psylloidea</taxon>
        <taxon>Psyllidae</taxon>
        <taxon>Psyllinae</taxon>
        <taxon>Cacopsylla</taxon>
    </lineage>
</organism>
<dbReference type="GO" id="GO:0004984">
    <property type="term" value="F:olfactory receptor activity"/>
    <property type="evidence" value="ECO:0007669"/>
    <property type="project" value="InterPro"/>
</dbReference>